<dbReference type="SUPFAM" id="SSF48537">
    <property type="entry name" value="Phospholipase C/P1 nuclease"/>
    <property type="match status" value="1"/>
</dbReference>
<dbReference type="Gene3D" id="1.10.575.10">
    <property type="entry name" value="P1 Nuclease"/>
    <property type="match status" value="1"/>
</dbReference>
<protein>
    <submittedName>
        <fullName evidence="7">S1/P1 nuclease</fullName>
    </submittedName>
</protein>
<evidence type="ECO:0000256" key="1">
    <source>
        <dbReference type="ARBA" id="ARBA00022722"/>
    </source>
</evidence>
<dbReference type="Proteomes" id="UP000306552">
    <property type="component" value="Unassembled WGS sequence"/>
</dbReference>
<keyword evidence="6" id="KW-0325">Glycoprotein</keyword>
<keyword evidence="2" id="KW-0479">Metal-binding</keyword>
<dbReference type="GO" id="GO:0003676">
    <property type="term" value="F:nucleic acid binding"/>
    <property type="evidence" value="ECO:0007669"/>
    <property type="project" value="InterPro"/>
</dbReference>
<evidence type="ECO:0000256" key="5">
    <source>
        <dbReference type="ARBA" id="ARBA00023157"/>
    </source>
</evidence>
<dbReference type="GO" id="GO:0016788">
    <property type="term" value="F:hydrolase activity, acting on ester bonds"/>
    <property type="evidence" value="ECO:0007669"/>
    <property type="project" value="InterPro"/>
</dbReference>
<reference evidence="7 8" key="1">
    <citation type="submission" date="2019-04" db="EMBL/GenBank/DDBJ databases">
        <title>Psychroflexus halotolerans sp. nov., isolated from a marine solar saltern.</title>
        <authorList>
            <person name="Feng X."/>
        </authorList>
    </citation>
    <scope>NUCLEOTIDE SEQUENCE [LARGE SCALE GENOMIC DNA]</scope>
    <source>
        <strain evidence="7 8">WDS2C27</strain>
    </source>
</reference>
<dbReference type="EMBL" id="SWMU01000002">
    <property type="protein sequence ID" value="TKS56662.1"/>
    <property type="molecule type" value="Genomic_DNA"/>
</dbReference>
<keyword evidence="8" id="KW-1185">Reference proteome</keyword>
<evidence type="ECO:0000313" key="7">
    <source>
        <dbReference type="EMBL" id="TKS56662.1"/>
    </source>
</evidence>
<name>A0A4U5TRN5_9FLAO</name>
<proteinExistence type="predicted"/>
<keyword evidence="5" id="KW-1015">Disulfide bond</keyword>
<dbReference type="AlphaFoldDB" id="A0A4U5TRN5"/>
<dbReference type="InterPro" id="IPR008947">
    <property type="entry name" value="PLipase_C/P1_nuclease_dom_sf"/>
</dbReference>
<organism evidence="7 8">
    <name type="scientific">Mesohalobacter halotolerans</name>
    <dbReference type="NCBI Taxonomy" id="1883405"/>
    <lineage>
        <taxon>Bacteria</taxon>
        <taxon>Pseudomonadati</taxon>
        <taxon>Bacteroidota</taxon>
        <taxon>Flavobacteriia</taxon>
        <taxon>Flavobacteriales</taxon>
        <taxon>Flavobacteriaceae</taxon>
        <taxon>Mesohalobacter</taxon>
    </lineage>
</organism>
<dbReference type="GO" id="GO:0004519">
    <property type="term" value="F:endonuclease activity"/>
    <property type="evidence" value="ECO:0007669"/>
    <property type="project" value="UniProtKB-KW"/>
</dbReference>
<dbReference type="RefSeq" id="WP_138931764.1">
    <property type="nucleotide sequence ID" value="NZ_SWMU01000002.1"/>
</dbReference>
<dbReference type="OrthoDB" id="267579at2"/>
<dbReference type="InterPro" id="IPR003154">
    <property type="entry name" value="S1/P1nuclease"/>
</dbReference>
<gene>
    <name evidence="7" type="ORF">FCN74_06430</name>
</gene>
<evidence type="ECO:0000256" key="2">
    <source>
        <dbReference type="ARBA" id="ARBA00022723"/>
    </source>
</evidence>
<evidence type="ECO:0000256" key="4">
    <source>
        <dbReference type="ARBA" id="ARBA00022801"/>
    </source>
</evidence>
<accession>A0A4U5TRN5</accession>
<evidence type="ECO:0000256" key="3">
    <source>
        <dbReference type="ARBA" id="ARBA00022759"/>
    </source>
</evidence>
<dbReference type="PANTHER" id="PTHR33146">
    <property type="entry name" value="ENDONUCLEASE 4"/>
    <property type="match status" value="1"/>
</dbReference>
<dbReference type="CDD" id="cd11010">
    <property type="entry name" value="S1-P1_nuclease"/>
    <property type="match status" value="1"/>
</dbReference>
<dbReference type="Pfam" id="PF02265">
    <property type="entry name" value="S1-P1_nuclease"/>
    <property type="match status" value="1"/>
</dbReference>
<dbReference type="GO" id="GO:0046872">
    <property type="term" value="F:metal ion binding"/>
    <property type="evidence" value="ECO:0007669"/>
    <property type="project" value="UniProtKB-KW"/>
</dbReference>
<keyword evidence="1" id="KW-0540">Nuclease</keyword>
<comment type="caution">
    <text evidence="7">The sequence shown here is derived from an EMBL/GenBank/DDBJ whole genome shotgun (WGS) entry which is preliminary data.</text>
</comment>
<dbReference type="GO" id="GO:0006308">
    <property type="term" value="P:DNA catabolic process"/>
    <property type="evidence" value="ECO:0007669"/>
    <property type="project" value="InterPro"/>
</dbReference>
<dbReference type="PANTHER" id="PTHR33146:SF10">
    <property type="entry name" value="STRAND-SPECIFIC NUCLEASE, PUTATIVE-RELATED"/>
    <property type="match status" value="1"/>
</dbReference>
<keyword evidence="4" id="KW-0378">Hydrolase</keyword>
<keyword evidence="3" id="KW-0255">Endonuclease</keyword>
<evidence type="ECO:0000313" key="8">
    <source>
        <dbReference type="Proteomes" id="UP000306552"/>
    </source>
</evidence>
<sequence>MKSLLTALCFFVIVQGFCSDNWGKTGHRAVAEIANHYLSDKAKANIRLLLHGQSLAVASTYADEIKSDEEFDEFKAWHYANVPFDKTYLEAKKNTDGDIVVGIQYCINVLKDPASGEEDKAFYLKILIHLVGDMHQPLHFGLKEDRGANDFNVGWFGENSNFHRVWDSEMIDSYGMSYTEMAKNKTVLSPDEIQSYAKGELIDWVEDTRQLTKKVYESAEQRENLGYRYMYDWYDTLNLQLHKAGIRLAKVLNGIFG</sequence>
<evidence type="ECO:0000256" key="6">
    <source>
        <dbReference type="ARBA" id="ARBA00023180"/>
    </source>
</evidence>